<dbReference type="EMBL" id="NMVR01000002">
    <property type="protein sequence ID" value="PJG41640.1"/>
    <property type="molecule type" value="Genomic_DNA"/>
</dbReference>
<protein>
    <submittedName>
        <fullName evidence="1">Uncharacterized protein</fullName>
    </submittedName>
</protein>
<comment type="caution">
    <text evidence="1">The sequence shown here is derived from an EMBL/GenBank/DDBJ whole genome shotgun (WGS) entry which is preliminary data.</text>
</comment>
<dbReference type="Proteomes" id="UP000231328">
    <property type="component" value="Unassembled WGS sequence"/>
</dbReference>
<accession>A0AAP8KR29</accession>
<dbReference type="AlphaFoldDB" id="A0AAP8KR29"/>
<evidence type="ECO:0000313" key="2">
    <source>
        <dbReference type="Proteomes" id="UP000231328"/>
    </source>
</evidence>
<sequence>MGKLYSTHQLMTAIAITKIALPTTNMQNCDSAIKLLSWCEITAKKGI</sequence>
<evidence type="ECO:0000313" key="1">
    <source>
        <dbReference type="EMBL" id="PJG41640.1"/>
    </source>
</evidence>
<proteinExistence type="predicted"/>
<name>A0AAP8KR29_9ENTR</name>
<organism evidence="1 2">
    <name type="scientific">Enterobacter hormaechei</name>
    <dbReference type="NCBI Taxonomy" id="158836"/>
    <lineage>
        <taxon>Bacteria</taxon>
        <taxon>Pseudomonadati</taxon>
        <taxon>Pseudomonadota</taxon>
        <taxon>Gammaproteobacteria</taxon>
        <taxon>Enterobacterales</taxon>
        <taxon>Enterobacteriaceae</taxon>
        <taxon>Enterobacter</taxon>
        <taxon>Enterobacter cloacae complex</taxon>
    </lineage>
</organism>
<gene>
    <name evidence="1" type="ORF">CGZ54_02675</name>
</gene>
<reference evidence="1 2" key="1">
    <citation type="submission" date="2017-07" db="EMBL/GenBank/DDBJ databases">
        <title>Draft genome sequence of Enterobacter cloacae ST128, a clinical strain coproducing KPC-2 and NDM-1 carbapenemases.</title>
        <authorList>
            <person name="Li X."/>
        </authorList>
    </citation>
    <scope>NUCLEOTIDE SEQUENCE [LARGE SCALE GENOMIC DNA]</scope>
    <source>
        <strain evidence="1 2">HBY</strain>
    </source>
</reference>